<dbReference type="OrthoDB" id="20329at1678"/>
<sequence length="211" mass="22985">MTTTNKTPEANNFKGLDEHTQITRAALADGRARDDSDPNGIGYVLTMTAGHLIERAYGPYLLTISPKLDETARMAALYVYASHIHAMPVRFDAWLGDPAACCLIGGIAQLLPNGIIGVDASPATGHRRIRITGTDTDRRMYGILDAINLPDRSRYDAAYVRERIADSARRYRPAILQTVGERYARIPETIGALAGDTWPTVAEMLTGGEAI</sequence>
<proteinExistence type="predicted"/>
<dbReference type="Proteomes" id="UP000029072">
    <property type="component" value="Unassembled WGS sequence"/>
</dbReference>
<comment type="caution">
    <text evidence="1">The sequence shown here is derived from an EMBL/GenBank/DDBJ whole genome shotgun (WGS) entry which is preliminary data.</text>
</comment>
<organism evidence="1 2">
    <name type="scientific">Bifidobacterium callitrichos DSM 23973</name>
    <dbReference type="NCBI Taxonomy" id="1437609"/>
    <lineage>
        <taxon>Bacteria</taxon>
        <taxon>Bacillati</taxon>
        <taxon>Actinomycetota</taxon>
        <taxon>Actinomycetes</taxon>
        <taxon>Bifidobacteriales</taxon>
        <taxon>Bifidobacteriaceae</taxon>
        <taxon>Bifidobacterium</taxon>
    </lineage>
</organism>
<dbReference type="GO" id="GO:0008168">
    <property type="term" value="F:methyltransferase activity"/>
    <property type="evidence" value="ECO:0007669"/>
    <property type="project" value="UniProtKB-KW"/>
</dbReference>
<protein>
    <submittedName>
        <fullName evidence="1">3-methyl-2-oxobutanoate hydroxymethyltransferase</fullName>
    </submittedName>
</protein>
<dbReference type="STRING" id="1437609.BCAL_1279"/>
<evidence type="ECO:0000313" key="1">
    <source>
        <dbReference type="EMBL" id="KFI55263.1"/>
    </source>
</evidence>
<dbReference type="eggNOG" id="ENOG5031WBR">
    <property type="taxonomic scope" value="Bacteria"/>
</dbReference>
<dbReference type="EMBL" id="JGYS01000006">
    <property type="protein sequence ID" value="KFI55263.1"/>
    <property type="molecule type" value="Genomic_DNA"/>
</dbReference>
<keyword evidence="1" id="KW-0489">Methyltransferase</keyword>
<reference evidence="1 2" key="1">
    <citation type="submission" date="2014-03" db="EMBL/GenBank/DDBJ databases">
        <title>Genomics of Bifidobacteria.</title>
        <authorList>
            <person name="Ventura M."/>
            <person name="Milani C."/>
            <person name="Lugli G.A."/>
        </authorList>
    </citation>
    <scope>NUCLEOTIDE SEQUENCE [LARGE SCALE GENOMIC DNA]</scope>
    <source>
        <strain evidence="1 2">DSM 23973</strain>
    </source>
</reference>
<accession>A0A087A913</accession>
<keyword evidence="1" id="KW-0808">Transferase</keyword>
<gene>
    <name evidence="1" type="ORF">BCAL_1279</name>
</gene>
<dbReference type="AlphaFoldDB" id="A0A087A913"/>
<dbReference type="GO" id="GO:0032259">
    <property type="term" value="P:methylation"/>
    <property type="evidence" value="ECO:0007669"/>
    <property type="project" value="UniProtKB-KW"/>
</dbReference>
<name>A0A087A913_9BIFI</name>
<dbReference type="RefSeq" id="WP_043164561.1">
    <property type="nucleotide sequence ID" value="NZ_JDUV01000003.1"/>
</dbReference>
<evidence type="ECO:0000313" key="2">
    <source>
        <dbReference type="Proteomes" id="UP000029072"/>
    </source>
</evidence>